<organism evidence="4">
    <name type="scientific">Arcella intermedia</name>
    <dbReference type="NCBI Taxonomy" id="1963864"/>
    <lineage>
        <taxon>Eukaryota</taxon>
        <taxon>Amoebozoa</taxon>
        <taxon>Tubulinea</taxon>
        <taxon>Elardia</taxon>
        <taxon>Arcellinida</taxon>
        <taxon>Sphaerothecina</taxon>
        <taxon>Arcellidae</taxon>
        <taxon>Arcella</taxon>
    </lineage>
</organism>
<dbReference type="GO" id="GO:0003924">
    <property type="term" value="F:GTPase activity"/>
    <property type="evidence" value="ECO:0007669"/>
    <property type="project" value="InterPro"/>
</dbReference>
<dbReference type="InterPro" id="IPR001806">
    <property type="entry name" value="Small_GTPase"/>
</dbReference>
<dbReference type="EMBL" id="GIBP01012228">
    <property type="protein sequence ID" value="NDV41197.1"/>
    <property type="molecule type" value="Transcribed_RNA"/>
</dbReference>
<comment type="similarity">
    <text evidence="1">Belongs to the small GTPase superfamily. Rab family.</text>
</comment>
<evidence type="ECO:0000256" key="1">
    <source>
        <dbReference type="ARBA" id="ARBA00006270"/>
    </source>
</evidence>
<protein>
    <recommendedName>
        <fullName evidence="5">Small monomeric GTPase</fullName>
    </recommendedName>
</protein>
<name>A0A6B2LW62_9EUKA</name>
<dbReference type="Pfam" id="PF00071">
    <property type="entry name" value="Ras"/>
    <property type="match status" value="1"/>
</dbReference>
<dbReference type="InterPro" id="IPR027417">
    <property type="entry name" value="P-loop_NTPase"/>
</dbReference>
<dbReference type="SUPFAM" id="SSF52540">
    <property type="entry name" value="P-loop containing nucleoside triphosphate hydrolases"/>
    <property type="match status" value="1"/>
</dbReference>
<accession>A0A6B2LW62</accession>
<dbReference type="AlphaFoldDB" id="A0A6B2LW62"/>
<evidence type="ECO:0000256" key="2">
    <source>
        <dbReference type="ARBA" id="ARBA00022741"/>
    </source>
</evidence>
<reference evidence="4" key="1">
    <citation type="journal article" date="2020" name="J. Eukaryot. Microbiol.">
        <title>De novo Sequencing, Assembly and Annotation of the Transcriptome for the Free-Living Testate Amoeba Arcella intermedia.</title>
        <authorList>
            <person name="Ribeiro G.M."/>
            <person name="Porfirio-Sousa A.L."/>
            <person name="Maurer-Alcala X.X."/>
            <person name="Katz L.A."/>
            <person name="Lahr D.J.G."/>
        </authorList>
    </citation>
    <scope>NUCLEOTIDE SEQUENCE</scope>
</reference>
<evidence type="ECO:0008006" key="5">
    <source>
        <dbReference type="Google" id="ProtNLM"/>
    </source>
</evidence>
<dbReference type="PROSITE" id="PS51419">
    <property type="entry name" value="RAB"/>
    <property type="match status" value="1"/>
</dbReference>
<dbReference type="PROSITE" id="PS51421">
    <property type="entry name" value="RAS"/>
    <property type="match status" value="1"/>
</dbReference>
<proteinExistence type="inferred from homology"/>
<evidence type="ECO:0000256" key="3">
    <source>
        <dbReference type="ARBA" id="ARBA00023134"/>
    </source>
</evidence>
<sequence>MLVGNKCDMELERKVSKKEGEDLAKSLNWKFFETSAQNSNNVEETQMVNLIKHNLKDPLNKL</sequence>
<dbReference type="InterPro" id="IPR050305">
    <property type="entry name" value="Small_GTPase_Rab"/>
</dbReference>
<dbReference type="Gene3D" id="3.40.50.300">
    <property type="entry name" value="P-loop containing nucleotide triphosphate hydrolases"/>
    <property type="match status" value="1"/>
</dbReference>
<keyword evidence="3" id="KW-0342">GTP-binding</keyword>
<dbReference type="PANTHER" id="PTHR47980">
    <property type="entry name" value="LD44762P"/>
    <property type="match status" value="1"/>
</dbReference>
<keyword evidence="2" id="KW-0547">Nucleotide-binding</keyword>
<evidence type="ECO:0000313" key="4">
    <source>
        <dbReference type="EMBL" id="NDV41197.1"/>
    </source>
</evidence>
<dbReference type="GO" id="GO:0005525">
    <property type="term" value="F:GTP binding"/>
    <property type="evidence" value="ECO:0007669"/>
    <property type="project" value="UniProtKB-KW"/>
</dbReference>